<dbReference type="Gene3D" id="3.40.50.150">
    <property type="entry name" value="Vaccinia Virus protein VP39"/>
    <property type="match status" value="1"/>
</dbReference>
<feature type="transmembrane region" description="Helical" evidence="1">
    <location>
        <begin position="317"/>
        <end position="335"/>
    </location>
</feature>
<dbReference type="PANTHER" id="PTHR40036:SF1">
    <property type="entry name" value="MACROCIN O-METHYLTRANSFERASE"/>
    <property type="match status" value="1"/>
</dbReference>
<accession>A0A7I7UH69</accession>
<dbReference type="PANTHER" id="PTHR40036">
    <property type="entry name" value="MACROCIN O-METHYLTRANSFERASE"/>
    <property type="match status" value="1"/>
</dbReference>
<dbReference type="Proteomes" id="UP000467252">
    <property type="component" value="Chromosome"/>
</dbReference>
<keyword evidence="1" id="KW-0472">Membrane</keyword>
<keyword evidence="1" id="KW-0812">Transmembrane</keyword>
<evidence type="ECO:0000313" key="3">
    <source>
        <dbReference type="Proteomes" id="UP000467252"/>
    </source>
</evidence>
<keyword evidence="3" id="KW-1185">Reference proteome</keyword>
<evidence type="ECO:0008006" key="4">
    <source>
        <dbReference type="Google" id="ProtNLM"/>
    </source>
</evidence>
<evidence type="ECO:0000313" key="2">
    <source>
        <dbReference type="EMBL" id="BBY80645.1"/>
    </source>
</evidence>
<dbReference type="AlphaFoldDB" id="A0A7I7UH69"/>
<reference evidence="2 3" key="1">
    <citation type="journal article" date="2019" name="Emerg. Microbes Infect.">
        <title>Comprehensive subspecies identification of 175 nontuberculous mycobacteria species based on 7547 genomic profiles.</title>
        <authorList>
            <person name="Matsumoto Y."/>
            <person name="Kinjo T."/>
            <person name="Motooka D."/>
            <person name="Nabeya D."/>
            <person name="Jung N."/>
            <person name="Uechi K."/>
            <person name="Horii T."/>
            <person name="Iida T."/>
            <person name="Fujita J."/>
            <person name="Nakamura S."/>
        </authorList>
    </citation>
    <scope>NUCLEOTIDE SEQUENCE [LARGE SCALE GENOMIC DNA]</scope>
    <source>
        <strain evidence="2 3">JCM 6370</strain>
    </source>
</reference>
<sequence length="381" mass="44139">MHELGPVRSAAESESGQVGTVNRLAADRTTIHKIWKAFLVGIAVALAIACYFVPVLLVVIGVAILSVLIGRLVYRARGRYVPTQYSKDISEYDEEYRTFIENSLSDLRRRRIRGHTLLWEASRLPNPHDDGRDELLLDLGVWIGWSTRLTSDFCGRKVYGFDTFEGLVEDWLIEGQQLIKRGTFALSDPFAKRVMRDTRVSMQDGKPVALGRRVEFIRGSTYDTLEPFLADRPTAPIRLFHMDLDSYESCLHALETCKDRFVEGSILVFDEYLITNSEMRAFYEFQKRYGLQWRYRAWGLEIWEMNFAMVTARWKRLVYYLGTIALYWLDGRFLWKFFRPRFWRFWLGAPLGDILFLLGAAGQRQSVSLEITGLGKLARNP</sequence>
<dbReference type="InterPro" id="IPR008884">
    <property type="entry name" value="TylF_MeTrfase"/>
</dbReference>
<dbReference type="Pfam" id="PF13578">
    <property type="entry name" value="Methyltransf_24"/>
    <property type="match status" value="1"/>
</dbReference>
<proteinExistence type="predicted"/>
<feature type="transmembrane region" description="Helical" evidence="1">
    <location>
        <begin position="37"/>
        <end position="70"/>
    </location>
</feature>
<evidence type="ECO:0000256" key="1">
    <source>
        <dbReference type="SAM" id="Phobius"/>
    </source>
</evidence>
<name>A0A7I7UH69_MYCPV</name>
<protein>
    <recommendedName>
        <fullName evidence="4">Methyltransferase</fullName>
    </recommendedName>
</protein>
<gene>
    <name evidence="2" type="ORF">MPUL_18030</name>
</gene>
<dbReference type="SUPFAM" id="SSF53335">
    <property type="entry name" value="S-adenosyl-L-methionine-dependent methyltransferases"/>
    <property type="match status" value="1"/>
</dbReference>
<keyword evidence="1" id="KW-1133">Transmembrane helix</keyword>
<organism evidence="2 3">
    <name type="scientific">Mycolicibacterium pulveris</name>
    <name type="common">Mycobacterium pulveris</name>
    <dbReference type="NCBI Taxonomy" id="36813"/>
    <lineage>
        <taxon>Bacteria</taxon>
        <taxon>Bacillati</taxon>
        <taxon>Actinomycetota</taxon>
        <taxon>Actinomycetes</taxon>
        <taxon>Mycobacteriales</taxon>
        <taxon>Mycobacteriaceae</taxon>
        <taxon>Mycolicibacterium</taxon>
    </lineage>
</organism>
<dbReference type="EMBL" id="AP022599">
    <property type="protein sequence ID" value="BBY80645.1"/>
    <property type="molecule type" value="Genomic_DNA"/>
</dbReference>
<dbReference type="InterPro" id="IPR029063">
    <property type="entry name" value="SAM-dependent_MTases_sf"/>
</dbReference>